<dbReference type="EMBL" id="KQ977586">
    <property type="protein sequence ID" value="KYN01668.1"/>
    <property type="molecule type" value="Genomic_DNA"/>
</dbReference>
<evidence type="ECO:0000313" key="2">
    <source>
        <dbReference type="Proteomes" id="UP000078542"/>
    </source>
</evidence>
<accession>A0A151IHM8</accession>
<name>A0A151IHM8_9HYME</name>
<gene>
    <name evidence="1" type="ORF">ALC62_07497</name>
</gene>
<proteinExistence type="predicted"/>
<sequence>MTYGAEIWGWKERESLERVMMNYVRWIFGLDFCTPRYVIMRELTLTKLKVAKEVEGGIGYNIEKELIEREKDVQRQWEDAKIRNARYNKKYKEIEAKGKGPRYLEKVNLQELQRGDEIMALVKLRCGNLEEANKFWKREKEDREMMCVFCGDGKDDLEYYVKFCEKVRGWFQELGENSDEIIKIFRDENLDETKGKIISRLWKENEKEKENANKKRGVD</sequence>
<evidence type="ECO:0000313" key="1">
    <source>
        <dbReference type="EMBL" id="KYN01668.1"/>
    </source>
</evidence>
<reference evidence="1 2" key="1">
    <citation type="submission" date="2016-03" db="EMBL/GenBank/DDBJ databases">
        <title>Cyphomyrmex costatus WGS genome.</title>
        <authorList>
            <person name="Nygaard S."/>
            <person name="Hu H."/>
            <person name="Boomsma J."/>
            <person name="Zhang G."/>
        </authorList>
    </citation>
    <scope>NUCLEOTIDE SEQUENCE [LARGE SCALE GENOMIC DNA]</scope>
    <source>
        <strain evidence="1">MS0001</strain>
        <tissue evidence="1">Whole body</tissue>
    </source>
</reference>
<organism evidence="1 2">
    <name type="scientific">Cyphomyrmex costatus</name>
    <dbReference type="NCBI Taxonomy" id="456900"/>
    <lineage>
        <taxon>Eukaryota</taxon>
        <taxon>Metazoa</taxon>
        <taxon>Ecdysozoa</taxon>
        <taxon>Arthropoda</taxon>
        <taxon>Hexapoda</taxon>
        <taxon>Insecta</taxon>
        <taxon>Pterygota</taxon>
        <taxon>Neoptera</taxon>
        <taxon>Endopterygota</taxon>
        <taxon>Hymenoptera</taxon>
        <taxon>Apocrita</taxon>
        <taxon>Aculeata</taxon>
        <taxon>Formicoidea</taxon>
        <taxon>Formicidae</taxon>
        <taxon>Myrmicinae</taxon>
        <taxon>Cyphomyrmex</taxon>
    </lineage>
</organism>
<keyword evidence="2" id="KW-1185">Reference proteome</keyword>
<dbReference type="AlphaFoldDB" id="A0A151IHM8"/>
<protein>
    <submittedName>
        <fullName evidence="1">Uncharacterized protein</fullName>
    </submittedName>
</protein>
<dbReference type="STRING" id="456900.A0A151IHM8"/>
<dbReference type="Proteomes" id="UP000078542">
    <property type="component" value="Unassembled WGS sequence"/>
</dbReference>